<comment type="caution">
    <text evidence="3">The sequence shown here is derived from an EMBL/GenBank/DDBJ whole genome shotgun (WGS) entry which is preliminary data.</text>
</comment>
<reference evidence="3" key="1">
    <citation type="submission" date="2019-08" db="EMBL/GenBank/DDBJ databases">
        <authorList>
            <person name="Kucharzyk K."/>
            <person name="Murdoch R.W."/>
            <person name="Higgins S."/>
            <person name="Loffler F."/>
        </authorList>
    </citation>
    <scope>NUCLEOTIDE SEQUENCE</scope>
</reference>
<dbReference type="AlphaFoldDB" id="A0A645HTE1"/>
<dbReference type="Pfam" id="PF01471">
    <property type="entry name" value="PG_binding_1"/>
    <property type="match status" value="1"/>
</dbReference>
<dbReference type="EMBL" id="VSSQ01099814">
    <property type="protein sequence ID" value="MPN42227.1"/>
    <property type="molecule type" value="Genomic_DNA"/>
</dbReference>
<organism evidence="3">
    <name type="scientific">bioreactor metagenome</name>
    <dbReference type="NCBI Taxonomy" id="1076179"/>
    <lineage>
        <taxon>unclassified sequences</taxon>
        <taxon>metagenomes</taxon>
        <taxon>ecological metagenomes</taxon>
    </lineage>
</organism>
<dbReference type="InterPro" id="IPR002477">
    <property type="entry name" value="Peptidoglycan-bd-like"/>
</dbReference>
<protein>
    <recommendedName>
        <fullName evidence="2">Peptidoglycan binding-like domain-containing protein</fullName>
    </recommendedName>
</protein>
<proteinExistence type="predicted"/>
<evidence type="ECO:0000313" key="3">
    <source>
        <dbReference type="EMBL" id="MPN42227.1"/>
    </source>
</evidence>
<sequence length="119" mass="13256">MAAPKTGMTEPPESPESGSYACPAPPRVNPPFPNMVLKIGSRGRDVEMMQEFLSYIALSLMRYKKITNELKVVVNDGIYGIDTTDAVIRFQNRYEMPVNGVIDAPTWAKIVEVYNSPCE</sequence>
<feature type="domain" description="Peptidoglycan binding-like" evidence="2">
    <location>
        <begin position="44"/>
        <end position="110"/>
    </location>
</feature>
<evidence type="ECO:0000256" key="1">
    <source>
        <dbReference type="SAM" id="MobiDB-lite"/>
    </source>
</evidence>
<dbReference type="InterPro" id="IPR036365">
    <property type="entry name" value="PGBD-like_sf"/>
</dbReference>
<gene>
    <name evidence="3" type="ORF">SDC9_189783</name>
</gene>
<evidence type="ECO:0000259" key="2">
    <source>
        <dbReference type="Pfam" id="PF01471"/>
    </source>
</evidence>
<dbReference type="SUPFAM" id="SSF47090">
    <property type="entry name" value="PGBD-like"/>
    <property type="match status" value="1"/>
</dbReference>
<accession>A0A645HTE1</accession>
<feature type="region of interest" description="Disordered" evidence="1">
    <location>
        <begin position="1"/>
        <end position="26"/>
    </location>
</feature>
<name>A0A645HTE1_9ZZZZ</name>
<dbReference type="Gene3D" id="1.10.101.10">
    <property type="entry name" value="PGBD-like superfamily/PGBD"/>
    <property type="match status" value="1"/>
</dbReference>
<dbReference type="InterPro" id="IPR036366">
    <property type="entry name" value="PGBDSf"/>
</dbReference>